<gene>
    <name evidence="1" type="ORF">EPI10_021335</name>
</gene>
<evidence type="ECO:0000313" key="1">
    <source>
        <dbReference type="EMBL" id="KAA3480930.1"/>
    </source>
</evidence>
<evidence type="ECO:0000313" key="2">
    <source>
        <dbReference type="Proteomes" id="UP000325315"/>
    </source>
</evidence>
<accession>A0A5B6WGY4</accession>
<comment type="caution">
    <text evidence="1">The sequence shown here is derived from an EMBL/GenBank/DDBJ whole genome shotgun (WGS) entry which is preliminary data.</text>
</comment>
<dbReference type="AlphaFoldDB" id="A0A5B6WGY4"/>
<dbReference type="EMBL" id="SMMG02000003">
    <property type="protein sequence ID" value="KAA3480930.1"/>
    <property type="molecule type" value="Genomic_DNA"/>
</dbReference>
<protein>
    <submittedName>
        <fullName evidence="1">Uncharacterized protein</fullName>
    </submittedName>
</protein>
<proteinExistence type="predicted"/>
<keyword evidence="2" id="KW-1185">Reference proteome</keyword>
<dbReference type="Proteomes" id="UP000325315">
    <property type="component" value="Unassembled WGS sequence"/>
</dbReference>
<sequence>MVKAFREDDRYQQLIDKINRIKAENNAPSDYGGDKPLSHYINNPTKDVKYIENKGGNPYSKTYNLG</sequence>
<name>A0A5B6WGY4_9ROSI</name>
<organism evidence="1 2">
    <name type="scientific">Gossypium australe</name>
    <dbReference type="NCBI Taxonomy" id="47621"/>
    <lineage>
        <taxon>Eukaryota</taxon>
        <taxon>Viridiplantae</taxon>
        <taxon>Streptophyta</taxon>
        <taxon>Embryophyta</taxon>
        <taxon>Tracheophyta</taxon>
        <taxon>Spermatophyta</taxon>
        <taxon>Magnoliopsida</taxon>
        <taxon>eudicotyledons</taxon>
        <taxon>Gunneridae</taxon>
        <taxon>Pentapetalae</taxon>
        <taxon>rosids</taxon>
        <taxon>malvids</taxon>
        <taxon>Malvales</taxon>
        <taxon>Malvaceae</taxon>
        <taxon>Malvoideae</taxon>
        <taxon>Gossypium</taxon>
    </lineage>
</organism>
<reference evidence="1" key="1">
    <citation type="submission" date="2019-08" db="EMBL/GenBank/DDBJ databases">
        <authorList>
            <person name="Liu F."/>
        </authorList>
    </citation>
    <scope>NUCLEOTIDE SEQUENCE [LARGE SCALE GENOMIC DNA]</scope>
    <source>
        <strain evidence="1">PA1801</strain>
        <tissue evidence="1">Leaf</tissue>
    </source>
</reference>